<sequence>KRLDRGKNGIFTAVESGFLDHLLGNLFEEASGTILEQGKSISAVVDPNAHSLVYKFNQIVCGGDAKNQWIPAEYRLQCRADSNHIESLSDGILSLYPGPFWGVEESRRFKLTDGGGQGERCCCDETLARWLHSASELDNGHSTPYSEEEIRQTVEGLAEHDDSAVNAGILKEWESSLEVLYRKISNFMKEGSISGYFMRSDLECIARFSTHSNQHRFNGHYGLAVKKNGFIEAYFSSEDDVNFLKPLVQQSWGIYVLLPSSSPRESGEADSCQKKLIETLKSRSSNATRPQTPFGLARYGAKQLELEPAWKAISSWENDPRLYQLHPSSLASKLIVQTMEAMEVDPDRKKHFRIQRQVLMSVSMLSSFSRGDTSGSGFAAFHFGSTSLHLRSTSSALQDDTICHFTAFGRSGRRYALGLNQSFGINYIHGEEMRFYKPERSMAELQKLLVFPRLGINNVTTTSELCKQVYIAYLIAAAAATSTSSERFPTLDPESCKEESERRFTTTSLDFALEMKKLISIARKSGMYFGLTLIFSILMPSDGLQSLRNLFSRRRKSSLPKEPEARCSLKYSAAGRNSYYLEFTDDKRDVRMFRRNEWRLIKTVQSLLGRSLDSSSKQPRNCKEAIYGYLSRRIGGKQVGSKSASLRRSMRVKTDESIVSVRELEKAKQGDNLFDFTTENAALERVLDTEFSATQSESSDDWVEVKTTFDNTDCALNYEYRSDNLDEEGEPLYIHYTFEYDATRRQIKMISDGELNLYPTSKLELDGISEPPQEADHDLLDVCLKGMSEHLGFGFSLTESITDNHEWANGRKTLIALDNGEDRGVDGKLLIQWKEQLDRLYEDTREQISTDEEKGYGQRADFECSIRIKPIPMGASPEYAFYEMAITRDDSQNGYFTHHCHGSDCAMHPAVVTPLRLHFSHPSDNTASEEEVSQSCHSQLLDLVTRSVRYLDTGRREIIYRKLSLLGSGLCRLTIEGENVLPEEGGSGRLRHTLQLSKKFRINKITTPRGSFYELHDIWRDIKNHFPDPAIPKGIDPSSTEMLCKTALYDYLLAAQRFTRAEGASSTESPALETLTSDDLELIKTEGVQEGCYEFTVENGTPLGEWFGQLGVMAEKRKAEPDYQEPWNDELIKILTGETETPFQVKTDPAPQ</sequence>
<organism evidence="1 2">
    <name type="scientific">Perkinsus olseni</name>
    <name type="common">Perkinsus atlanticus</name>
    <dbReference type="NCBI Taxonomy" id="32597"/>
    <lineage>
        <taxon>Eukaryota</taxon>
        <taxon>Sar</taxon>
        <taxon>Alveolata</taxon>
        <taxon>Perkinsozoa</taxon>
        <taxon>Perkinsea</taxon>
        <taxon>Perkinsida</taxon>
        <taxon>Perkinsidae</taxon>
        <taxon>Perkinsus</taxon>
    </lineage>
</organism>
<evidence type="ECO:0000313" key="2">
    <source>
        <dbReference type="Proteomes" id="UP000553632"/>
    </source>
</evidence>
<evidence type="ECO:0000313" key="1">
    <source>
        <dbReference type="EMBL" id="KAF4729413.1"/>
    </source>
</evidence>
<dbReference type="Proteomes" id="UP000553632">
    <property type="component" value="Unassembled WGS sequence"/>
</dbReference>
<reference evidence="1 2" key="1">
    <citation type="submission" date="2020-04" db="EMBL/GenBank/DDBJ databases">
        <title>Perkinsus olseni comparative genomics.</title>
        <authorList>
            <person name="Bogema D.R."/>
        </authorList>
    </citation>
    <scope>NUCLEOTIDE SEQUENCE [LARGE SCALE GENOMIC DNA]</scope>
    <source>
        <strain evidence="1 2">ATCC PRA-207</strain>
    </source>
</reference>
<comment type="caution">
    <text evidence="1">The sequence shown here is derived from an EMBL/GenBank/DDBJ whole genome shotgun (WGS) entry which is preliminary data.</text>
</comment>
<proteinExistence type="predicted"/>
<name>A0A7J6S9F9_PEROL</name>
<dbReference type="AlphaFoldDB" id="A0A7J6S9F9"/>
<protein>
    <submittedName>
        <fullName evidence="1">Uncharacterized protein</fullName>
    </submittedName>
</protein>
<keyword evidence="2" id="KW-1185">Reference proteome</keyword>
<dbReference type="EMBL" id="JABANO010019889">
    <property type="protein sequence ID" value="KAF4729413.1"/>
    <property type="molecule type" value="Genomic_DNA"/>
</dbReference>
<accession>A0A7J6S9F9</accession>
<feature type="non-terminal residue" evidence="1">
    <location>
        <position position="1152"/>
    </location>
</feature>
<gene>
    <name evidence="1" type="ORF">FOZ63_028591</name>
</gene>